<protein>
    <submittedName>
        <fullName evidence="1">Uncharacterized protein</fullName>
    </submittedName>
</protein>
<dbReference type="RefSeq" id="WP_109871903.1">
    <property type="nucleotide sequence ID" value="NZ_QGNA01000004.1"/>
</dbReference>
<sequence>MTWSLDARIPIVTVADPAALAVALAAGKPAAVLAATPHPDLPGAIASASFEPSGPAHPAACACCAGRSAAAAALDRLFQARVRGQCGWFERVLALAGTDAARAEIAAALREDAVTAARFRAAN</sequence>
<gene>
    <name evidence="1" type="ORF">DFH01_18220</name>
</gene>
<evidence type="ECO:0000313" key="2">
    <source>
        <dbReference type="Proteomes" id="UP000245765"/>
    </source>
</evidence>
<comment type="caution">
    <text evidence="1">The sequence shown here is derived from an EMBL/GenBank/DDBJ whole genome shotgun (WGS) entry which is preliminary data.</text>
</comment>
<keyword evidence="2" id="KW-1185">Reference proteome</keyword>
<dbReference type="Proteomes" id="UP000245765">
    <property type="component" value="Unassembled WGS sequence"/>
</dbReference>
<proteinExistence type="predicted"/>
<dbReference type="EMBL" id="QGNA01000004">
    <property type="protein sequence ID" value="PWS35536.1"/>
    <property type="molecule type" value="Genomic_DNA"/>
</dbReference>
<organism evidence="1 2">
    <name type="scientific">Falsiroseomonas bella</name>
    <dbReference type="NCBI Taxonomy" id="2184016"/>
    <lineage>
        <taxon>Bacteria</taxon>
        <taxon>Pseudomonadati</taxon>
        <taxon>Pseudomonadota</taxon>
        <taxon>Alphaproteobacteria</taxon>
        <taxon>Acetobacterales</taxon>
        <taxon>Roseomonadaceae</taxon>
        <taxon>Falsiroseomonas</taxon>
    </lineage>
</organism>
<reference evidence="2" key="1">
    <citation type="submission" date="2018-05" db="EMBL/GenBank/DDBJ databases">
        <authorList>
            <person name="Du Z."/>
            <person name="Wang X."/>
        </authorList>
    </citation>
    <scope>NUCLEOTIDE SEQUENCE [LARGE SCALE GENOMIC DNA]</scope>
    <source>
        <strain evidence="2">CQN31</strain>
    </source>
</reference>
<evidence type="ECO:0000313" key="1">
    <source>
        <dbReference type="EMBL" id="PWS35536.1"/>
    </source>
</evidence>
<dbReference type="AlphaFoldDB" id="A0A317FDC0"/>
<accession>A0A317FDC0</accession>
<name>A0A317FDC0_9PROT</name>